<protein>
    <submittedName>
        <fullName evidence="1">Uncharacterized protein</fullName>
    </submittedName>
</protein>
<gene>
    <name evidence="1" type="ORF">Zmor_011583</name>
</gene>
<evidence type="ECO:0000313" key="2">
    <source>
        <dbReference type="Proteomes" id="UP001168821"/>
    </source>
</evidence>
<evidence type="ECO:0000313" key="1">
    <source>
        <dbReference type="EMBL" id="KAJ3659921.1"/>
    </source>
</evidence>
<organism evidence="1 2">
    <name type="scientific">Zophobas morio</name>
    <dbReference type="NCBI Taxonomy" id="2755281"/>
    <lineage>
        <taxon>Eukaryota</taxon>
        <taxon>Metazoa</taxon>
        <taxon>Ecdysozoa</taxon>
        <taxon>Arthropoda</taxon>
        <taxon>Hexapoda</taxon>
        <taxon>Insecta</taxon>
        <taxon>Pterygota</taxon>
        <taxon>Neoptera</taxon>
        <taxon>Endopterygota</taxon>
        <taxon>Coleoptera</taxon>
        <taxon>Polyphaga</taxon>
        <taxon>Cucujiformia</taxon>
        <taxon>Tenebrionidae</taxon>
        <taxon>Zophobas</taxon>
    </lineage>
</organism>
<dbReference type="EMBL" id="JALNTZ010000003">
    <property type="protein sequence ID" value="KAJ3659921.1"/>
    <property type="molecule type" value="Genomic_DNA"/>
</dbReference>
<accession>A0AA38ITD9</accession>
<reference evidence="1" key="1">
    <citation type="journal article" date="2023" name="G3 (Bethesda)">
        <title>Whole genome assemblies of Zophobas morio and Tenebrio molitor.</title>
        <authorList>
            <person name="Kaur S."/>
            <person name="Stinson S.A."/>
            <person name="diCenzo G.C."/>
        </authorList>
    </citation>
    <scope>NUCLEOTIDE SEQUENCE</scope>
    <source>
        <strain evidence="1">QUZm001</strain>
    </source>
</reference>
<dbReference type="Proteomes" id="UP001168821">
    <property type="component" value="Unassembled WGS sequence"/>
</dbReference>
<comment type="caution">
    <text evidence="1">The sequence shown here is derived from an EMBL/GenBank/DDBJ whole genome shotgun (WGS) entry which is preliminary data.</text>
</comment>
<dbReference type="AlphaFoldDB" id="A0AA38ITD9"/>
<sequence length="105" mass="12302">MGSKCRSLLLRSYPDLSDNTLPVIIGCLDEHDLDEVKQGFQRVCFKDVRIIGPEGVRSNHLPAWIWRLYYELKHSDTELREMKYISAPNLPNNDEALKNYLRILR</sequence>
<proteinExistence type="predicted"/>
<keyword evidence="2" id="KW-1185">Reference proteome</keyword>
<name>A0AA38ITD9_9CUCU</name>